<dbReference type="InterPro" id="IPR001173">
    <property type="entry name" value="Glyco_trans_2-like"/>
</dbReference>
<sequence length="305" mass="34892">MFVKPKFLVLLAAYNGMQWISEQINSILDQQGVSVTLLISVDSSSDGTEEWVSALSERNPQVVNLEHGGKFGGAAPNFFRLINEAPLAEFDYFSFADQDDIWLPNKLIEAVGVMSSTHAHGYSGNVMAFWPDGQETMIVKSQPQVQFDHLFEAAGPGCTYVFSKELFRDLQKHVANRFSDIQNVTLHDWYCYAFSRTHGYKWVIDDHSYMRYRQHGNNQVGVNSGFKAFRIRLSQIFDGWWLNQAALISRLTGVENTPFVQSWISLRRLDLIRLAFSGHKCRRRVRDKIVFTGLCIVLAILRQKK</sequence>
<keyword evidence="1" id="KW-0472">Membrane</keyword>
<proteinExistence type="predicted"/>
<accession>A0A010SXR2</accession>
<dbReference type="PANTHER" id="PTHR22916:SF3">
    <property type="entry name" value="UDP-GLCNAC:BETAGAL BETA-1,3-N-ACETYLGLUCOSAMINYLTRANSFERASE-LIKE PROTEIN 1"/>
    <property type="match status" value="1"/>
</dbReference>
<dbReference type="Proteomes" id="UP000022611">
    <property type="component" value="Unassembled WGS sequence"/>
</dbReference>
<evidence type="ECO:0000259" key="2">
    <source>
        <dbReference type="Pfam" id="PF00535"/>
    </source>
</evidence>
<keyword evidence="3" id="KW-0808">Transferase</keyword>
<dbReference type="EMBL" id="AFOY02000007">
    <property type="protein sequence ID" value="EXF95558.1"/>
    <property type="molecule type" value="Genomic_DNA"/>
</dbReference>
<dbReference type="Pfam" id="PF00535">
    <property type="entry name" value="Glycos_transf_2"/>
    <property type="match status" value="1"/>
</dbReference>
<name>A0A010SXR2_PSEFL</name>
<protein>
    <submittedName>
        <fullName evidence="3">Glycosyl transferase</fullName>
    </submittedName>
</protein>
<dbReference type="HOGENOM" id="CLU_025996_2_1_6"/>
<comment type="caution">
    <text evidence="3">The sequence shown here is derived from an EMBL/GenBank/DDBJ whole genome shotgun (WGS) entry which is preliminary data.</text>
</comment>
<organism evidence="3 4">
    <name type="scientific">Pseudomonas fluorescens HK44</name>
    <dbReference type="NCBI Taxonomy" id="1042209"/>
    <lineage>
        <taxon>Bacteria</taxon>
        <taxon>Pseudomonadati</taxon>
        <taxon>Pseudomonadota</taxon>
        <taxon>Gammaproteobacteria</taxon>
        <taxon>Pseudomonadales</taxon>
        <taxon>Pseudomonadaceae</taxon>
        <taxon>Pseudomonas</taxon>
    </lineage>
</organism>
<dbReference type="Gene3D" id="3.90.550.10">
    <property type="entry name" value="Spore Coat Polysaccharide Biosynthesis Protein SpsA, Chain A"/>
    <property type="match status" value="1"/>
</dbReference>
<dbReference type="AlphaFoldDB" id="A0A010SXR2"/>
<evidence type="ECO:0000256" key="1">
    <source>
        <dbReference type="ARBA" id="ARBA00022519"/>
    </source>
</evidence>
<evidence type="ECO:0000313" key="3">
    <source>
        <dbReference type="EMBL" id="EXF95558.1"/>
    </source>
</evidence>
<dbReference type="PANTHER" id="PTHR22916">
    <property type="entry name" value="GLYCOSYLTRANSFERASE"/>
    <property type="match status" value="1"/>
</dbReference>
<evidence type="ECO:0000313" key="4">
    <source>
        <dbReference type="Proteomes" id="UP000022611"/>
    </source>
</evidence>
<gene>
    <name evidence="3" type="ORF">HK44_025345</name>
</gene>
<dbReference type="eggNOG" id="COG0463">
    <property type="taxonomic scope" value="Bacteria"/>
</dbReference>
<dbReference type="InterPro" id="IPR029044">
    <property type="entry name" value="Nucleotide-diphossugar_trans"/>
</dbReference>
<keyword evidence="1" id="KW-1003">Cell membrane</keyword>
<reference evidence="3 4" key="1">
    <citation type="journal article" date="2011" name="J. Bacteriol.">
        <title>Draft genome sequence of the polycyclic aromatic hydrocarbon-degrading, genetically engineered bioluminescent bioreporter Pseudomonas fluorescens HK44.</title>
        <authorList>
            <person name="Chauhan A."/>
            <person name="Layton A.C."/>
            <person name="Williams D.E."/>
            <person name="Smartt A.E."/>
            <person name="Ripp S."/>
            <person name="Karpinets T.V."/>
            <person name="Brown S.D."/>
            <person name="Sayler G.S."/>
        </authorList>
    </citation>
    <scope>NUCLEOTIDE SEQUENCE [LARGE SCALE GENOMIC DNA]</scope>
    <source>
        <strain evidence="3 4">HK44</strain>
    </source>
</reference>
<dbReference type="SUPFAM" id="SSF53448">
    <property type="entry name" value="Nucleotide-diphospho-sugar transferases"/>
    <property type="match status" value="1"/>
</dbReference>
<dbReference type="GO" id="GO:0016758">
    <property type="term" value="F:hexosyltransferase activity"/>
    <property type="evidence" value="ECO:0007669"/>
    <property type="project" value="UniProtKB-ARBA"/>
</dbReference>
<keyword evidence="1" id="KW-0997">Cell inner membrane</keyword>
<feature type="domain" description="Glycosyltransferase 2-like" evidence="2">
    <location>
        <begin position="9"/>
        <end position="132"/>
    </location>
</feature>
<dbReference type="OrthoDB" id="9802649at2"/>
<dbReference type="PATRIC" id="fig|1042209.11.peg.1629"/>